<proteinExistence type="predicted"/>
<dbReference type="InterPro" id="IPR019587">
    <property type="entry name" value="Polyketide_cyclase/dehydratase"/>
</dbReference>
<sequence>MIDVSRTTPLPATTLWPLLSDVRRWGDWLPTVDSVTPVEPDRPDEVGASYVVVQPGLPRATWTITAWTPGRSFTWESRARGVRSTGTHDLVEGPDGTTIRLGIRWEGPLAGLVRWLVGRKAADYVTREAAALESTAAARTTGA</sequence>
<dbReference type="Pfam" id="PF10604">
    <property type="entry name" value="Polyketide_cyc2"/>
    <property type="match status" value="1"/>
</dbReference>
<evidence type="ECO:0000313" key="2">
    <source>
        <dbReference type="Proteomes" id="UP001430172"/>
    </source>
</evidence>
<reference evidence="1" key="1">
    <citation type="submission" date="2021-02" db="EMBL/GenBank/DDBJ databases">
        <title>Phycicoccus sp. MQZ13P-5T, whole genome shotgun sequence.</title>
        <authorList>
            <person name="Tuo L."/>
        </authorList>
    </citation>
    <scope>NUCLEOTIDE SEQUENCE</scope>
    <source>
        <strain evidence="1">MQZ13P-5</strain>
    </source>
</reference>
<dbReference type="RefSeq" id="WP_204132982.1">
    <property type="nucleotide sequence ID" value="NZ_JAFDVD010000027.1"/>
</dbReference>
<comment type="caution">
    <text evidence="1">The sequence shown here is derived from an EMBL/GenBank/DDBJ whole genome shotgun (WGS) entry which is preliminary data.</text>
</comment>
<gene>
    <name evidence="1" type="ORF">JQN70_19105</name>
</gene>
<evidence type="ECO:0000313" key="1">
    <source>
        <dbReference type="EMBL" id="MBM6402509.1"/>
    </source>
</evidence>
<organism evidence="1 2">
    <name type="scientific">Phycicoccus sonneratiae</name>
    <dbReference type="NCBI Taxonomy" id="2807628"/>
    <lineage>
        <taxon>Bacteria</taxon>
        <taxon>Bacillati</taxon>
        <taxon>Actinomycetota</taxon>
        <taxon>Actinomycetes</taxon>
        <taxon>Micrococcales</taxon>
        <taxon>Intrasporangiaceae</taxon>
        <taxon>Phycicoccus</taxon>
    </lineage>
</organism>
<accession>A0ABS2CRK0</accession>
<dbReference type="EMBL" id="JAFDVD010000027">
    <property type="protein sequence ID" value="MBM6402509.1"/>
    <property type="molecule type" value="Genomic_DNA"/>
</dbReference>
<keyword evidence="2" id="KW-1185">Reference proteome</keyword>
<dbReference type="Gene3D" id="3.30.530.20">
    <property type="match status" value="1"/>
</dbReference>
<dbReference type="Proteomes" id="UP001430172">
    <property type="component" value="Unassembled WGS sequence"/>
</dbReference>
<dbReference type="SUPFAM" id="SSF55961">
    <property type="entry name" value="Bet v1-like"/>
    <property type="match status" value="1"/>
</dbReference>
<protein>
    <submittedName>
        <fullName evidence="1">SRPBCC family protein</fullName>
    </submittedName>
</protein>
<dbReference type="InterPro" id="IPR023393">
    <property type="entry name" value="START-like_dom_sf"/>
</dbReference>
<name>A0ABS2CRK0_9MICO</name>